<dbReference type="PANTHER" id="PTHR43581:SF4">
    <property type="entry name" value="ATP_GTP PHOSPHATASE"/>
    <property type="match status" value="1"/>
</dbReference>
<dbReference type="InterPro" id="IPR027417">
    <property type="entry name" value="P-loop_NTPase"/>
</dbReference>
<dbReference type="SMART" id="SM00382">
    <property type="entry name" value="AAA"/>
    <property type="match status" value="1"/>
</dbReference>
<proteinExistence type="predicted"/>
<organism evidence="2 3">
    <name type="scientific">Burkholderia cepacia</name>
    <name type="common">Pseudomonas cepacia</name>
    <dbReference type="NCBI Taxonomy" id="292"/>
    <lineage>
        <taxon>Bacteria</taxon>
        <taxon>Pseudomonadati</taxon>
        <taxon>Pseudomonadota</taxon>
        <taxon>Betaproteobacteria</taxon>
        <taxon>Burkholderiales</taxon>
        <taxon>Burkholderiaceae</taxon>
        <taxon>Burkholderia</taxon>
        <taxon>Burkholderia cepacia complex</taxon>
    </lineage>
</organism>
<keyword evidence="2" id="KW-0547">Nucleotide-binding</keyword>
<dbReference type="GO" id="GO:0005524">
    <property type="term" value="F:ATP binding"/>
    <property type="evidence" value="ECO:0007669"/>
    <property type="project" value="UniProtKB-KW"/>
</dbReference>
<dbReference type="EMBL" id="JAEDXG010000003">
    <property type="protein sequence ID" value="MBH9695744.1"/>
    <property type="molecule type" value="Genomic_DNA"/>
</dbReference>
<dbReference type="InterPro" id="IPR003959">
    <property type="entry name" value="ATPase_AAA_core"/>
</dbReference>
<evidence type="ECO:0000313" key="3">
    <source>
        <dbReference type="Proteomes" id="UP000645612"/>
    </source>
</evidence>
<dbReference type="InterPro" id="IPR003593">
    <property type="entry name" value="AAA+_ATPase"/>
</dbReference>
<dbReference type="SUPFAM" id="SSF52540">
    <property type="entry name" value="P-loop containing nucleoside triphosphate hydrolases"/>
    <property type="match status" value="1"/>
</dbReference>
<dbReference type="Pfam" id="PF13304">
    <property type="entry name" value="AAA_21"/>
    <property type="match status" value="1"/>
</dbReference>
<dbReference type="Proteomes" id="UP000645612">
    <property type="component" value="Unassembled WGS sequence"/>
</dbReference>
<sequence>MDSVREADATQAPEDALFDCLLQGIETSLQSGSGPHFTYIIGNNGTGKSRQLAKIAGHFTGEHDTPQIIGCISNAVYDRFTLTTRGQIEYLGARTSGNAVFHAAIDRQLSKIILKGILRNKSVVRRLEQTLEMDFMFSIRSPEGGKIDFQKLVDRRKLKGSPISAFLSRDERELVSEFFGRQFRFSRLSREQATAIQKFLELNPDVRIFVRRRDRAHSMIDFDQLSTGEQNRALTYAKVLSVAQEAALILIDEPEISLHLHWQMGFHKSLCEILDGYRRYHVVIATHSPVIISEGAKHNSEDARVVVLERELHKDTSRLTFRHHKFGDVPSHERLVLRDFSTATYHTAAVNVEIAESVLNAIEQPEEIGHIVDRLESMSTTLGLSDEDEKNIQAAIRIVRKHVPTINAEDNEQ</sequence>
<dbReference type="PANTHER" id="PTHR43581">
    <property type="entry name" value="ATP/GTP PHOSPHATASE"/>
    <property type="match status" value="1"/>
</dbReference>
<dbReference type="GO" id="GO:0016887">
    <property type="term" value="F:ATP hydrolysis activity"/>
    <property type="evidence" value="ECO:0007669"/>
    <property type="project" value="InterPro"/>
</dbReference>
<dbReference type="InterPro" id="IPR051396">
    <property type="entry name" value="Bact_Antivir_Def_Nuclease"/>
</dbReference>
<protein>
    <submittedName>
        <fullName evidence="2">ATP-binding protein</fullName>
    </submittedName>
</protein>
<dbReference type="AlphaFoldDB" id="A0A8I1ATX7"/>
<dbReference type="Gene3D" id="3.40.50.300">
    <property type="entry name" value="P-loop containing nucleotide triphosphate hydrolases"/>
    <property type="match status" value="1"/>
</dbReference>
<evidence type="ECO:0000259" key="1">
    <source>
        <dbReference type="SMART" id="SM00382"/>
    </source>
</evidence>
<name>A0A8I1ATX7_BURCE</name>
<dbReference type="RefSeq" id="WP_176129978.1">
    <property type="nucleotide sequence ID" value="NZ_CADDZZ010000004.1"/>
</dbReference>
<comment type="caution">
    <text evidence="2">The sequence shown here is derived from an EMBL/GenBank/DDBJ whole genome shotgun (WGS) entry which is preliminary data.</text>
</comment>
<keyword evidence="2" id="KW-0067">ATP-binding</keyword>
<accession>A0A8I1ATX7</accession>
<evidence type="ECO:0000313" key="2">
    <source>
        <dbReference type="EMBL" id="MBH9695744.1"/>
    </source>
</evidence>
<feature type="domain" description="AAA+ ATPase" evidence="1">
    <location>
        <begin position="34"/>
        <end position="312"/>
    </location>
</feature>
<reference evidence="2" key="1">
    <citation type="submission" date="2020-12" db="EMBL/GenBank/DDBJ databases">
        <title>Burkholderia cepacia complex in Mexico.</title>
        <authorList>
            <person name="Estrada P."/>
        </authorList>
    </citation>
    <scope>NUCLEOTIDE SEQUENCE</scope>
    <source>
        <strain evidence="2">871</strain>
    </source>
</reference>
<gene>
    <name evidence="2" type="ORF">JAO13_04705</name>
</gene>